<sequence length="616" mass="69034">MKKLILLAAVAPAFGYAQETQQDSQKEQTTTMVVTANRMEQTEASVIAPLTVVSRSEIENSGAQDIIDVLSQQVGISVTRNGGKGHTESVFIRGTSSAQSLFLIDGVRVNTATNGGAQLSLLPLEFVERIEILRGARASIYGADAVGGVINIITRPSFGSEYHGLKAAVGTQDTVKLAARASGQLDEDTQYNLILSKDKSNGYDIRPQDNLDEDYGYDTFGGLFNFDHKFNQAWRGRAFFLLNDSESEFIQGGKALNKQKQVVYGLSVNYARQGLSSELSLNSQEDQSDTAPADNFVDPQRYTTERVAANWLIGYELDQQWLLQGGLDYQNDDISGTSLVYQQESRDNKAAHVGARGNYEQHILEASLRYDDNEHYGDHTTYNLGWAWQFQPTMRFNALHGTAFRAPTFNDLYYPGSENPNLKAETSANSELGFELNLSQSQWQLNVFRNDVDNLIAWGCVARCNNDYSGTPDTWPLWTPDNVSDARIQGVELQSDFSTAWVNHRVIVELLDPKDRSTDKNLIRRPEEQVKYKADMYWQSLQVVVDFLWRGESYEDAANTTTIDSHSIWDLSANYQFASGLRVDAKLRNVFDKQYSTVNDYQAQGRTFELGASYQF</sequence>
<dbReference type="InterPro" id="IPR037066">
    <property type="entry name" value="Plug_dom_sf"/>
</dbReference>
<evidence type="ECO:0000256" key="11">
    <source>
        <dbReference type="PROSITE-ProRule" id="PRU10144"/>
    </source>
</evidence>
<keyword evidence="16" id="KW-1185">Reference proteome</keyword>
<dbReference type="CDD" id="cd01347">
    <property type="entry name" value="ligand_gated_channel"/>
    <property type="match status" value="1"/>
</dbReference>
<dbReference type="InterPro" id="IPR000531">
    <property type="entry name" value="Beta-barrel_TonB"/>
</dbReference>
<dbReference type="Proteomes" id="UP001310248">
    <property type="component" value="Unassembled WGS sequence"/>
</dbReference>
<dbReference type="PANTHER" id="PTHR30069">
    <property type="entry name" value="TONB-DEPENDENT OUTER MEMBRANE RECEPTOR"/>
    <property type="match status" value="1"/>
</dbReference>
<evidence type="ECO:0000256" key="4">
    <source>
        <dbReference type="ARBA" id="ARBA00022692"/>
    </source>
</evidence>
<feature type="short sequence motif" description="TonB C-terminal box" evidence="11">
    <location>
        <begin position="599"/>
        <end position="616"/>
    </location>
</feature>
<keyword evidence="5" id="KW-0732">Signal</keyword>
<dbReference type="Pfam" id="PF07715">
    <property type="entry name" value="Plug"/>
    <property type="match status" value="1"/>
</dbReference>
<evidence type="ECO:0000256" key="12">
    <source>
        <dbReference type="RuleBase" id="RU003357"/>
    </source>
</evidence>
<dbReference type="InterPro" id="IPR036942">
    <property type="entry name" value="Beta-barrel_TonB_sf"/>
</dbReference>
<dbReference type="PANTHER" id="PTHR30069:SF53">
    <property type="entry name" value="COLICIN I RECEPTOR-RELATED"/>
    <property type="match status" value="1"/>
</dbReference>
<dbReference type="Gene3D" id="2.170.130.10">
    <property type="entry name" value="TonB-dependent receptor, plug domain"/>
    <property type="match status" value="1"/>
</dbReference>
<dbReference type="InterPro" id="IPR010917">
    <property type="entry name" value="TonB_rcpt_CS"/>
</dbReference>
<evidence type="ECO:0000313" key="16">
    <source>
        <dbReference type="Proteomes" id="UP001310248"/>
    </source>
</evidence>
<accession>A0ABU7G884</accession>
<comment type="subcellular location">
    <subcellularLocation>
        <location evidence="1 10">Cell outer membrane</location>
        <topology evidence="1 10">Multi-pass membrane protein</topology>
    </subcellularLocation>
</comment>
<feature type="domain" description="TonB-dependent receptor plug" evidence="14">
    <location>
        <begin position="45"/>
        <end position="149"/>
    </location>
</feature>
<proteinExistence type="inferred from homology"/>
<keyword evidence="4 10" id="KW-0812">Transmembrane</keyword>
<evidence type="ECO:0000256" key="3">
    <source>
        <dbReference type="ARBA" id="ARBA00022452"/>
    </source>
</evidence>
<dbReference type="SUPFAM" id="SSF56935">
    <property type="entry name" value="Porins"/>
    <property type="match status" value="1"/>
</dbReference>
<evidence type="ECO:0000256" key="9">
    <source>
        <dbReference type="ARBA" id="ARBA00023237"/>
    </source>
</evidence>
<dbReference type="InterPro" id="IPR012910">
    <property type="entry name" value="Plug_dom"/>
</dbReference>
<dbReference type="PROSITE" id="PS01156">
    <property type="entry name" value="TONB_DEPENDENT_REC_2"/>
    <property type="match status" value="1"/>
</dbReference>
<keyword evidence="15" id="KW-0675">Receptor</keyword>
<keyword evidence="2 10" id="KW-0813">Transport</keyword>
<dbReference type="InterPro" id="IPR039426">
    <property type="entry name" value="TonB-dep_rcpt-like"/>
</dbReference>
<dbReference type="PROSITE" id="PS52016">
    <property type="entry name" value="TONB_DEPENDENT_REC_3"/>
    <property type="match status" value="1"/>
</dbReference>
<dbReference type="RefSeq" id="WP_329776182.1">
    <property type="nucleotide sequence ID" value="NZ_JAYDYW010000011.1"/>
</dbReference>
<keyword evidence="8 10" id="KW-0472">Membrane</keyword>
<reference evidence="16" key="1">
    <citation type="submission" date="2023-07" db="EMBL/GenBank/DDBJ databases">
        <title>Draft genome sequence of Agarivorans aestuarii strain ZMCS4, a CAZymes producing bacteria isolated from the marine brown algae Clodostephus spongiosus.</title>
        <authorList>
            <person name="Lorente B."/>
            <person name="Cabral C."/>
            <person name="Frias J."/>
            <person name="Faria J."/>
            <person name="Toubarro D."/>
        </authorList>
    </citation>
    <scope>NUCLEOTIDE SEQUENCE [LARGE SCALE GENOMIC DNA]</scope>
    <source>
        <strain evidence="16">ZMCS4</strain>
    </source>
</reference>
<comment type="similarity">
    <text evidence="10 12">Belongs to the TonB-dependent receptor family.</text>
</comment>
<protein>
    <submittedName>
        <fullName evidence="15">TonB-dependent receptor</fullName>
    </submittedName>
</protein>
<keyword evidence="6" id="KW-0406">Ion transport</keyword>
<evidence type="ECO:0000256" key="1">
    <source>
        <dbReference type="ARBA" id="ARBA00004571"/>
    </source>
</evidence>
<evidence type="ECO:0000256" key="10">
    <source>
        <dbReference type="PROSITE-ProRule" id="PRU01360"/>
    </source>
</evidence>
<dbReference type="EMBL" id="JAYDYW010000011">
    <property type="protein sequence ID" value="MEE1675244.1"/>
    <property type="molecule type" value="Genomic_DNA"/>
</dbReference>
<evidence type="ECO:0000313" key="15">
    <source>
        <dbReference type="EMBL" id="MEE1675244.1"/>
    </source>
</evidence>
<keyword evidence="7 12" id="KW-0798">TonB box</keyword>
<keyword evidence="9 10" id="KW-0998">Cell outer membrane</keyword>
<evidence type="ECO:0000259" key="13">
    <source>
        <dbReference type="Pfam" id="PF00593"/>
    </source>
</evidence>
<evidence type="ECO:0000256" key="7">
    <source>
        <dbReference type="ARBA" id="ARBA00023077"/>
    </source>
</evidence>
<organism evidence="15 16">
    <name type="scientific">Agarivorans aestuarii</name>
    <dbReference type="NCBI Taxonomy" id="1563703"/>
    <lineage>
        <taxon>Bacteria</taxon>
        <taxon>Pseudomonadati</taxon>
        <taxon>Pseudomonadota</taxon>
        <taxon>Gammaproteobacteria</taxon>
        <taxon>Alteromonadales</taxon>
        <taxon>Alteromonadaceae</taxon>
        <taxon>Agarivorans</taxon>
    </lineage>
</organism>
<feature type="domain" description="TonB-dependent receptor-like beta-barrel" evidence="13">
    <location>
        <begin position="203"/>
        <end position="590"/>
    </location>
</feature>
<name>A0ABU7G884_9ALTE</name>
<evidence type="ECO:0000256" key="6">
    <source>
        <dbReference type="ARBA" id="ARBA00023065"/>
    </source>
</evidence>
<evidence type="ECO:0000256" key="2">
    <source>
        <dbReference type="ARBA" id="ARBA00022448"/>
    </source>
</evidence>
<evidence type="ECO:0000256" key="8">
    <source>
        <dbReference type="ARBA" id="ARBA00023136"/>
    </source>
</evidence>
<keyword evidence="3 10" id="KW-1134">Transmembrane beta strand</keyword>
<dbReference type="Gene3D" id="2.40.170.20">
    <property type="entry name" value="TonB-dependent receptor, beta-barrel domain"/>
    <property type="match status" value="1"/>
</dbReference>
<comment type="caution">
    <text evidence="15">The sequence shown here is derived from an EMBL/GenBank/DDBJ whole genome shotgun (WGS) entry which is preliminary data.</text>
</comment>
<evidence type="ECO:0000256" key="5">
    <source>
        <dbReference type="ARBA" id="ARBA00022729"/>
    </source>
</evidence>
<gene>
    <name evidence="15" type="ORF">SNR37_000569</name>
</gene>
<evidence type="ECO:0000259" key="14">
    <source>
        <dbReference type="Pfam" id="PF07715"/>
    </source>
</evidence>
<dbReference type="Pfam" id="PF00593">
    <property type="entry name" value="TonB_dep_Rec_b-barrel"/>
    <property type="match status" value="1"/>
</dbReference>